<comment type="caution">
    <text evidence="5">The sequence shown here is derived from an EMBL/GenBank/DDBJ whole genome shotgun (WGS) entry which is preliminary data.</text>
</comment>
<evidence type="ECO:0000256" key="1">
    <source>
        <dbReference type="ARBA" id="ARBA00023125"/>
    </source>
</evidence>
<dbReference type="InterPro" id="IPR050090">
    <property type="entry name" value="Tyrosine_recombinase_XerCD"/>
</dbReference>
<gene>
    <name evidence="5" type="ORF">ABZ921_19305</name>
</gene>
<dbReference type="Pfam" id="PF00589">
    <property type="entry name" value="Phage_integrase"/>
    <property type="match status" value="1"/>
</dbReference>
<proteinExistence type="predicted"/>
<dbReference type="PROSITE" id="PS51898">
    <property type="entry name" value="TYR_RECOMBINASE"/>
    <property type="match status" value="1"/>
</dbReference>
<evidence type="ECO:0000313" key="6">
    <source>
        <dbReference type="Proteomes" id="UP001551176"/>
    </source>
</evidence>
<keyword evidence="2" id="KW-0233">DNA recombination</keyword>
<dbReference type="InterPro" id="IPR013762">
    <property type="entry name" value="Integrase-like_cat_sf"/>
</dbReference>
<dbReference type="EMBL" id="JBEYXV010000009">
    <property type="protein sequence ID" value="MEU6822779.1"/>
    <property type="molecule type" value="Genomic_DNA"/>
</dbReference>
<accession>A0ABV3BP40</accession>
<dbReference type="PANTHER" id="PTHR30349">
    <property type="entry name" value="PHAGE INTEGRASE-RELATED"/>
    <property type="match status" value="1"/>
</dbReference>
<evidence type="ECO:0000256" key="3">
    <source>
        <dbReference type="SAM" id="MobiDB-lite"/>
    </source>
</evidence>
<reference evidence="5 6" key="1">
    <citation type="submission" date="2024-06" db="EMBL/GenBank/DDBJ databases">
        <title>The Natural Products Discovery Center: Release of the First 8490 Sequenced Strains for Exploring Actinobacteria Biosynthetic Diversity.</title>
        <authorList>
            <person name="Kalkreuter E."/>
            <person name="Kautsar S.A."/>
            <person name="Yang D."/>
            <person name="Bader C.D."/>
            <person name="Teijaro C.N."/>
            <person name="Fluegel L."/>
            <person name="Davis C.M."/>
            <person name="Simpson J.R."/>
            <person name="Lauterbach L."/>
            <person name="Steele A.D."/>
            <person name="Gui C."/>
            <person name="Meng S."/>
            <person name="Li G."/>
            <person name="Viehrig K."/>
            <person name="Ye F."/>
            <person name="Su P."/>
            <person name="Kiefer A.F."/>
            <person name="Nichols A."/>
            <person name="Cepeda A.J."/>
            <person name="Yan W."/>
            <person name="Fan B."/>
            <person name="Jiang Y."/>
            <person name="Adhikari A."/>
            <person name="Zheng C.-J."/>
            <person name="Schuster L."/>
            <person name="Cowan T.M."/>
            <person name="Smanski M.J."/>
            <person name="Chevrette M.G."/>
            <person name="De Carvalho L.P.S."/>
            <person name="Shen B."/>
        </authorList>
    </citation>
    <scope>NUCLEOTIDE SEQUENCE [LARGE SCALE GENOMIC DNA]</scope>
    <source>
        <strain evidence="5 6">NPDC046838</strain>
    </source>
</reference>
<dbReference type="InterPro" id="IPR010998">
    <property type="entry name" value="Integrase_recombinase_N"/>
</dbReference>
<sequence>MNGTITKRCGCRDDEGRQLNSSCTKLNQRNHGLFSLVQELPLRKDGTRRRFRRSGYKTKTAAQTDIDKLRALLNIADEHDVEGRARLADMLETVGASKDPIPEYDETRRKFATGQSLSQHMTVGEWLELWLDGKKGLRTSGKNRYDTDLRVHLIPRIGHIRLDRLTVAHLDEMFAGIAETNIEINDANILRRTAVDELKLIPWKGLENRRRRKAMKETIAAMPPFRRVTNVATQHHIKATLRAALNVAIARGLIIFNAAAHVELEAHKRPKALVWTEERIAEWLRTGVKPSPVMVWTPEQAGQFLDFLADTGERLYGLFHLITFRGLRRGEACGLRRTDRARAAGTLTVATQLVQDGWEVVENAPKTDSGERVIDLDEYTDEILDDQGARQEAERLAFGEAWVDSGRLFTMPGGSFIHPGWLTDYFERLVEVSGLPPIRLHDLRHVAASLMLAAGVDIKIVSETLGHSESRITRDIYQSVMPKAARDAAEATAAIVPRRTPRNPEPEPATAEATADPRIEQVAQLALDHLVAQILASAEQDGRSVEELAQLALARVVEQPVEGAANQDGHTAATHEDAKIIAFRPRRVPA</sequence>
<dbReference type="SUPFAM" id="SSF56349">
    <property type="entry name" value="DNA breaking-rejoining enzymes"/>
    <property type="match status" value="1"/>
</dbReference>
<dbReference type="Proteomes" id="UP001551176">
    <property type="component" value="Unassembled WGS sequence"/>
</dbReference>
<keyword evidence="6" id="KW-1185">Reference proteome</keyword>
<dbReference type="Gene3D" id="1.10.150.130">
    <property type="match status" value="1"/>
</dbReference>
<dbReference type="CDD" id="cd01189">
    <property type="entry name" value="INT_ICEBs1_C_like"/>
    <property type="match status" value="1"/>
</dbReference>
<organism evidence="5 6">
    <name type="scientific">Streptomyces atriruber</name>
    <dbReference type="NCBI Taxonomy" id="545121"/>
    <lineage>
        <taxon>Bacteria</taxon>
        <taxon>Bacillati</taxon>
        <taxon>Actinomycetota</taxon>
        <taxon>Actinomycetes</taxon>
        <taxon>Kitasatosporales</taxon>
        <taxon>Streptomycetaceae</taxon>
        <taxon>Streptomyces</taxon>
    </lineage>
</organism>
<feature type="domain" description="Tyr recombinase" evidence="4">
    <location>
        <begin position="291"/>
        <end position="490"/>
    </location>
</feature>
<dbReference type="Gene3D" id="1.10.443.10">
    <property type="entry name" value="Intergrase catalytic core"/>
    <property type="match status" value="1"/>
</dbReference>
<dbReference type="InterPro" id="IPR002104">
    <property type="entry name" value="Integrase_catalytic"/>
</dbReference>
<protein>
    <submittedName>
        <fullName evidence="5">Site-specific integrase</fullName>
    </submittedName>
</protein>
<dbReference type="RefSeq" id="WP_359350434.1">
    <property type="nucleotide sequence ID" value="NZ_JBEYXV010000009.1"/>
</dbReference>
<dbReference type="PANTHER" id="PTHR30349:SF91">
    <property type="entry name" value="INTA PROTEIN"/>
    <property type="match status" value="1"/>
</dbReference>
<evidence type="ECO:0000259" key="4">
    <source>
        <dbReference type="PROSITE" id="PS51898"/>
    </source>
</evidence>
<name>A0ABV3BP40_9ACTN</name>
<feature type="region of interest" description="Disordered" evidence="3">
    <location>
        <begin position="494"/>
        <end position="516"/>
    </location>
</feature>
<dbReference type="InterPro" id="IPR011010">
    <property type="entry name" value="DNA_brk_join_enz"/>
</dbReference>
<keyword evidence="1" id="KW-0238">DNA-binding</keyword>
<evidence type="ECO:0000313" key="5">
    <source>
        <dbReference type="EMBL" id="MEU6822779.1"/>
    </source>
</evidence>
<evidence type="ECO:0000256" key="2">
    <source>
        <dbReference type="ARBA" id="ARBA00023172"/>
    </source>
</evidence>